<evidence type="ECO:0000256" key="8">
    <source>
        <dbReference type="ARBA" id="ARBA00023136"/>
    </source>
</evidence>
<keyword evidence="6" id="KW-1278">Translocase</keyword>
<dbReference type="InterPro" id="IPR001757">
    <property type="entry name" value="P_typ_ATPase"/>
</dbReference>
<dbReference type="InterPro" id="IPR023214">
    <property type="entry name" value="HAD_sf"/>
</dbReference>
<dbReference type="SFLD" id="SFLDG00002">
    <property type="entry name" value="C1.7:_P-type_atpase_like"/>
    <property type="match status" value="1"/>
</dbReference>
<keyword evidence="4" id="KW-0479">Metal-binding</keyword>
<dbReference type="EMBL" id="CP126981">
    <property type="protein sequence ID" value="WIM89170.1"/>
    <property type="molecule type" value="Genomic_DNA"/>
</dbReference>
<evidence type="ECO:0000259" key="13">
    <source>
        <dbReference type="Pfam" id="PF00689"/>
    </source>
</evidence>
<dbReference type="PANTHER" id="PTHR24093:SF513">
    <property type="entry name" value="CATION-TRANSPORTING ATPASE I-RELATED"/>
    <property type="match status" value="1"/>
</dbReference>
<evidence type="ECO:0000256" key="7">
    <source>
        <dbReference type="ARBA" id="ARBA00022989"/>
    </source>
</evidence>
<dbReference type="InterPro" id="IPR008250">
    <property type="entry name" value="ATPase_P-typ_transduc_dom_A_sf"/>
</dbReference>
<dbReference type="PANTHER" id="PTHR24093">
    <property type="entry name" value="CATION TRANSPORTING ATPASE"/>
    <property type="match status" value="1"/>
</dbReference>
<keyword evidence="5" id="KW-0460">Magnesium</keyword>
<evidence type="ECO:0000256" key="9">
    <source>
        <dbReference type="ARBA" id="ARBA00049360"/>
    </source>
</evidence>
<comment type="subcellular location">
    <subcellularLocation>
        <location evidence="1">Cell membrane</location>
        <topology evidence="1">Multi-pass membrane protein</topology>
    </subcellularLocation>
</comment>
<dbReference type="InterPro" id="IPR023298">
    <property type="entry name" value="ATPase_P-typ_TM_dom_sf"/>
</dbReference>
<evidence type="ECO:0000256" key="1">
    <source>
        <dbReference type="ARBA" id="ARBA00004651"/>
    </source>
</evidence>
<dbReference type="Pfam" id="PF00702">
    <property type="entry name" value="Hydrolase"/>
    <property type="match status" value="1"/>
</dbReference>
<dbReference type="PRINTS" id="PR00119">
    <property type="entry name" value="CATATPASE"/>
</dbReference>
<dbReference type="SUPFAM" id="SSF81665">
    <property type="entry name" value="Calcium ATPase, transmembrane domain M"/>
    <property type="match status" value="1"/>
</dbReference>
<dbReference type="Proteomes" id="UP001236585">
    <property type="component" value="Chromosome"/>
</dbReference>
<dbReference type="InterPro" id="IPR036412">
    <property type="entry name" value="HAD-like_sf"/>
</dbReference>
<evidence type="ECO:0000259" key="12">
    <source>
        <dbReference type="Pfam" id="PF00122"/>
    </source>
</evidence>
<dbReference type="Gene3D" id="3.40.1110.10">
    <property type="entry name" value="Calcium-transporting ATPase, cytoplasmic domain N"/>
    <property type="match status" value="1"/>
</dbReference>
<evidence type="ECO:0000313" key="15">
    <source>
        <dbReference type="Proteomes" id="UP001236585"/>
    </source>
</evidence>
<dbReference type="Pfam" id="PF00689">
    <property type="entry name" value="Cation_ATPase_C"/>
    <property type="match status" value="1"/>
</dbReference>
<dbReference type="NCBIfam" id="TIGR01494">
    <property type="entry name" value="ATPase_P-type"/>
    <property type="match status" value="2"/>
</dbReference>
<evidence type="ECO:0000256" key="5">
    <source>
        <dbReference type="ARBA" id="ARBA00022842"/>
    </source>
</evidence>
<accession>A0ABY8W1R9</accession>
<keyword evidence="8 11" id="KW-0472">Membrane</keyword>
<gene>
    <name evidence="14" type="ORF">PT015_06870</name>
</gene>
<keyword evidence="3 11" id="KW-0812">Transmembrane</keyword>
<organism evidence="14 15">
    <name type="scientific">Candidatus Mycobacterium wuenschmannii</name>
    <dbReference type="NCBI Taxonomy" id="3027808"/>
    <lineage>
        <taxon>Bacteria</taxon>
        <taxon>Bacillati</taxon>
        <taxon>Actinomycetota</taxon>
        <taxon>Actinomycetes</taxon>
        <taxon>Mycobacteriales</taxon>
        <taxon>Mycobacteriaceae</taxon>
        <taxon>Mycobacterium</taxon>
    </lineage>
</organism>
<comment type="catalytic activity">
    <reaction evidence="9">
        <text>ATP + H2O = ADP + phosphate + H(+)</text>
        <dbReference type="Rhea" id="RHEA:13065"/>
        <dbReference type="ChEBI" id="CHEBI:15377"/>
        <dbReference type="ChEBI" id="CHEBI:15378"/>
        <dbReference type="ChEBI" id="CHEBI:30616"/>
        <dbReference type="ChEBI" id="CHEBI:43474"/>
        <dbReference type="ChEBI" id="CHEBI:456216"/>
    </reaction>
</comment>
<proteinExistence type="predicted"/>
<reference evidence="14 15" key="1">
    <citation type="journal article" date="2023" name="Microbiol. Resour. Announc.">
        <title>Complete Genome Sequence of Mycobacterium wuenschmanii, a novel Nontuberculous Mycobacterium Isolated from a captive population of Amazon Milk Frogs.</title>
        <authorList>
            <person name="Hicks J."/>
            <person name="Zeineldin M."/>
            <person name="Ward H."/>
            <person name="Wuenschmann A."/>
            <person name="Camp P."/>
            <person name="Farrell D."/>
            <person name="Lehman K."/>
            <person name="Thacker T."/>
            <person name="Cuthbert E."/>
        </authorList>
    </citation>
    <scope>NUCLEOTIDE SEQUENCE [LARGE SCALE GENOMIC DNA]</scope>
    <source>
        <strain evidence="14 15">Wuenschmanii</strain>
    </source>
</reference>
<feature type="domain" description="Cation-transporting P-type ATPase C-terminal" evidence="13">
    <location>
        <begin position="1190"/>
        <end position="1338"/>
    </location>
</feature>
<dbReference type="InterPro" id="IPR006068">
    <property type="entry name" value="ATPase_P-typ_cation-transptr_C"/>
</dbReference>
<evidence type="ECO:0000256" key="4">
    <source>
        <dbReference type="ARBA" id="ARBA00022723"/>
    </source>
</evidence>
<dbReference type="Pfam" id="PF00122">
    <property type="entry name" value="E1-E2_ATPase"/>
    <property type="match status" value="1"/>
</dbReference>
<dbReference type="SUPFAM" id="SSF56784">
    <property type="entry name" value="HAD-like"/>
    <property type="match status" value="1"/>
</dbReference>
<sequence>MKATQPLRFAAMCVGTTTALAEESARLVGSAASTLSGGGRTGGDNRAGADASDRPVRSPGRPGDGLLFAGTAVVVAANAAGFGLALAGRTLRLPSLPSSVEAAVAIVDYQPRLRRVLADRIGIAGAETVLGLANATAHTIAMAPASLAVDLALGVFRLGEARAGAGAWYRREPELDQLIGVTAGHDDTIGAARRDLRSSSEAGRHARRSAWIQGIGAAVIAALGRDLNLAGNAALVAAPKPSRTAREAFSATLGRGLARRHAVLPLQPDSLRRLEAVDVVIVDPRVLRGDRLRLAGVRGTGESDLETWNRAQAMLSDGGLKPGWHPVPGQRGRRAGGTEALFEPAPHPLAVALVAEPQRADVQVVTVDDPVSLGALRPAFDEIAPLSTDSIDDALADALKSHQGDGRAVAVVSASGAQALASADVTLGVWPRGDSEAGAALTRWADLVVEDLAGAWRILHALSAAKAVSRQGVAISVGASALGALLLIPTVRGQGPEPVTAGAALGVLLGFRSARNVINAAVPRPAPVDEWHAMSVDQVRATLASHEVDTETGGANSEEPHVISQFVGAVREELSDPLTPLMGLGAAASAILGSPVDALLFGTVLTANAMLAAGQRLQAERRLNSLLAEQNPPAWRVTVRADGTRERAKVRAEDLRPGDVIDIGPNDVVPADARLVEQTELEIDEASLTGESLPVAKQTAATPFADIAERRCMVFAGTTVVTGIASALVTAVGPDTEVRRAADLVTSGHEDIGLGHQLAQITNRAWPLSMAAGAVVAAFGVLRGTPLQRAVGNAVSVAVAAIPEGMPVVATLAQHASAQRLTKTGVLVRVPRSVEALGRVDVVCFDKTGTLSENRLQVTQIEPVPGGSRDEVLRCAGNATPAPKGQGHAHATDAAVAQAALDVVGSRSQADIHLPFRSGRPFAASLTGTELSLKGAPEVVMAACDDVPDGVHRLVEQLAEDGLRVLAVARRRLDPHQLHALSADGDRGEAIADLCTSGLTLVGLLGLSDTPRAGAADLLAELQRRAIPMRLITGDHPVTAAAIAGKMGVPVTANQVITGAQWAMLSRAEQETAVAERVVFARMSPANKVQVVQMLERTGRVCAMVGDGANDAAAIRAATVGIGVVAHGSDAAHTAADVVLLDGRIESLLDALDEGNELWQRVQSAVAVLLGGNASGAVFAIIGSALTGQAPLNTRQLLLVNIVTDALPATALAISRPSHAMPFRGHGPDERALMRAVAVRGTVTASATTAAWLLARATGLPRRASTVALVALVTTQLGQTLLESRAPMVVLTAGGSLAVLAALISTPGISQLFGCTPLGPVGWAQALGPAGAAITAAALVGRQTVGETSSSRTSSSLT</sequence>
<evidence type="ECO:0000256" key="2">
    <source>
        <dbReference type="ARBA" id="ARBA00022475"/>
    </source>
</evidence>
<keyword evidence="2" id="KW-1003">Cell membrane</keyword>
<feature type="domain" description="P-type ATPase A" evidence="12">
    <location>
        <begin position="636"/>
        <end position="745"/>
    </location>
</feature>
<dbReference type="SFLD" id="SFLDS00003">
    <property type="entry name" value="Haloacid_Dehalogenase"/>
    <property type="match status" value="1"/>
</dbReference>
<dbReference type="Gene3D" id="2.70.150.10">
    <property type="entry name" value="Calcium-transporting ATPase, cytoplasmic transduction domain A"/>
    <property type="match status" value="1"/>
</dbReference>
<evidence type="ECO:0000256" key="10">
    <source>
        <dbReference type="SAM" id="MobiDB-lite"/>
    </source>
</evidence>
<dbReference type="SFLD" id="SFLDF00027">
    <property type="entry name" value="p-type_atpase"/>
    <property type="match status" value="1"/>
</dbReference>
<feature type="region of interest" description="Disordered" evidence="10">
    <location>
        <begin position="31"/>
        <end position="61"/>
    </location>
</feature>
<feature type="transmembrane region" description="Helical" evidence="11">
    <location>
        <begin position="66"/>
        <end position="87"/>
    </location>
</feature>
<keyword evidence="7 11" id="KW-1133">Transmembrane helix</keyword>
<evidence type="ECO:0000256" key="3">
    <source>
        <dbReference type="ARBA" id="ARBA00022692"/>
    </source>
</evidence>
<evidence type="ECO:0000256" key="11">
    <source>
        <dbReference type="SAM" id="Phobius"/>
    </source>
</evidence>
<evidence type="ECO:0000256" key="6">
    <source>
        <dbReference type="ARBA" id="ARBA00022967"/>
    </source>
</evidence>
<protein>
    <submittedName>
        <fullName evidence="14">Cation-translocating P-type ATPase</fullName>
    </submittedName>
</protein>
<keyword evidence="15" id="KW-1185">Reference proteome</keyword>
<dbReference type="PRINTS" id="PR00120">
    <property type="entry name" value="HATPASE"/>
</dbReference>
<dbReference type="Gene3D" id="1.20.1110.10">
    <property type="entry name" value="Calcium-transporting ATPase, transmembrane domain"/>
    <property type="match status" value="2"/>
</dbReference>
<dbReference type="RefSeq" id="WP_285189790.1">
    <property type="nucleotide sequence ID" value="NZ_CP126981.1"/>
</dbReference>
<dbReference type="InterPro" id="IPR023299">
    <property type="entry name" value="ATPase_P-typ_cyto_dom_N"/>
</dbReference>
<dbReference type="InterPro" id="IPR044492">
    <property type="entry name" value="P_typ_ATPase_HD_dom"/>
</dbReference>
<dbReference type="InterPro" id="IPR059000">
    <property type="entry name" value="ATPase_P-type_domA"/>
</dbReference>
<evidence type="ECO:0000313" key="14">
    <source>
        <dbReference type="EMBL" id="WIM89170.1"/>
    </source>
</evidence>
<dbReference type="SUPFAM" id="SSF81653">
    <property type="entry name" value="Calcium ATPase, transduction domain A"/>
    <property type="match status" value="1"/>
</dbReference>
<dbReference type="Gene3D" id="3.40.50.1000">
    <property type="entry name" value="HAD superfamily/HAD-like"/>
    <property type="match status" value="1"/>
</dbReference>
<name>A0ABY8W1R9_9MYCO</name>